<dbReference type="Pfam" id="PF02852">
    <property type="entry name" value="Pyr_redox_dim"/>
    <property type="match status" value="1"/>
</dbReference>
<feature type="region of interest" description="Disordered" evidence="17">
    <location>
        <begin position="1"/>
        <end position="26"/>
    </location>
</feature>
<evidence type="ECO:0000256" key="16">
    <source>
        <dbReference type="RuleBase" id="RU003692"/>
    </source>
</evidence>
<evidence type="ECO:0000256" key="5">
    <source>
        <dbReference type="ARBA" id="ARBA00022490"/>
    </source>
</evidence>
<feature type="binding site" evidence="14">
    <location>
        <begin position="183"/>
        <end position="185"/>
    </location>
    <ligand>
        <name>FAD</name>
        <dbReference type="ChEBI" id="CHEBI:57692"/>
    </ligand>
</feature>
<feature type="binding site" evidence="14">
    <location>
        <position position="311"/>
    </location>
    <ligand>
        <name>NAD(+)</name>
        <dbReference type="ChEBI" id="CHEBI:57540"/>
    </ligand>
</feature>
<dbReference type="RefSeq" id="WP_273307166.1">
    <property type="nucleotide sequence ID" value="NZ_JAKDOG010000001.1"/>
</dbReference>
<comment type="caution">
    <text evidence="20">The sequence shown here is derived from an EMBL/GenBank/DDBJ whole genome shotgun (WGS) entry which is preliminary data.</text>
</comment>
<comment type="catalytic activity">
    <reaction evidence="12 16">
        <text>N(6)-[(R)-dihydrolipoyl]-L-lysyl-[protein] + NAD(+) = N(6)-[(R)-lipoyl]-L-lysyl-[protein] + NADH + H(+)</text>
        <dbReference type="Rhea" id="RHEA:15045"/>
        <dbReference type="Rhea" id="RHEA-COMP:10474"/>
        <dbReference type="Rhea" id="RHEA-COMP:10475"/>
        <dbReference type="ChEBI" id="CHEBI:15378"/>
        <dbReference type="ChEBI" id="CHEBI:57540"/>
        <dbReference type="ChEBI" id="CHEBI:57945"/>
        <dbReference type="ChEBI" id="CHEBI:83099"/>
        <dbReference type="ChEBI" id="CHEBI:83100"/>
        <dbReference type="EC" id="1.8.1.4"/>
    </reaction>
</comment>
<evidence type="ECO:0000256" key="14">
    <source>
        <dbReference type="PIRSR" id="PIRSR000350-3"/>
    </source>
</evidence>
<proteinExistence type="inferred from homology"/>
<dbReference type="InterPro" id="IPR016156">
    <property type="entry name" value="FAD/NAD-linked_Rdtase_dimer_sf"/>
</dbReference>
<keyword evidence="7 14" id="KW-0274">FAD</keyword>
<dbReference type="GO" id="GO:0050660">
    <property type="term" value="F:flavin adenine dinucleotide binding"/>
    <property type="evidence" value="ECO:0007669"/>
    <property type="project" value="InterPro"/>
</dbReference>
<feature type="binding site" evidence="14">
    <location>
        <begin position="219"/>
        <end position="226"/>
    </location>
    <ligand>
        <name>NAD(+)</name>
        <dbReference type="ChEBI" id="CHEBI:57540"/>
    </ligand>
</feature>
<dbReference type="Gene3D" id="3.50.50.60">
    <property type="entry name" value="FAD/NAD(P)-binding domain"/>
    <property type="match status" value="2"/>
</dbReference>
<dbReference type="InterPro" id="IPR001100">
    <property type="entry name" value="Pyr_nuc-diS_OxRdtase"/>
</dbReference>
<evidence type="ECO:0000256" key="2">
    <source>
        <dbReference type="ARBA" id="ARBA00007532"/>
    </source>
</evidence>
<dbReference type="AlphaFoldDB" id="A0A971D152"/>
<dbReference type="InterPro" id="IPR050151">
    <property type="entry name" value="Class-I_Pyr_Nuc-Dis_Oxidored"/>
</dbReference>
<dbReference type="EC" id="1.8.1.4" evidence="3 16"/>
<dbReference type="PIRSF" id="PIRSF000350">
    <property type="entry name" value="Mercury_reductase_MerA"/>
    <property type="match status" value="1"/>
</dbReference>
<protein>
    <recommendedName>
        <fullName evidence="4 16">Dihydrolipoyl dehydrogenase</fullName>
        <ecNumber evidence="3 16">1.8.1.4</ecNumber>
    </recommendedName>
</protein>
<dbReference type="GO" id="GO:0005737">
    <property type="term" value="C:cytoplasm"/>
    <property type="evidence" value="ECO:0007669"/>
    <property type="project" value="UniProtKB-SubCell"/>
</dbReference>
<dbReference type="NCBIfam" id="TIGR01350">
    <property type="entry name" value="lipoamide_DH"/>
    <property type="match status" value="1"/>
</dbReference>
<comment type="miscellaneous">
    <text evidence="16">The active site is a redox-active disulfide bond.</text>
</comment>
<feature type="domain" description="Pyridine nucleotide-disulphide oxidoreductase dimerisation" evidence="18">
    <location>
        <begin position="387"/>
        <end position="500"/>
    </location>
</feature>
<evidence type="ECO:0000313" key="21">
    <source>
        <dbReference type="Proteomes" id="UP000767327"/>
    </source>
</evidence>
<evidence type="ECO:0000256" key="10">
    <source>
        <dbReference type="ARBA" id="ARBA00023157"/>
    </source>
</evidence>
<dbReference type="InterPro" id="IPR036188">
    <property type="entry name" value="FAD/NAD-bd_sf"/>
</dbReference>
<evidence type="ECO:0000256" key="8">
    <source>
        <dbReference type="ARBA" id="ARBA00023002"/>
    </source>
</evidence>
<dbReference type="Proteomes" id="UP000767327">
    <property type="component" value="Unassembled WGS sequence"/>
</dbReference>
<evidence type="ECO:0000256" key="9">
    <source>
        <dbReference type="ARBA" id="ARBA00023027"/>
    </source>
</evidence>
<feature type="disulfide bond" description="Redox-active" evidence="15">
    <location>
        <begin position="65"/>
        <end position="70"/>
    </location>
</feature>
<evidence type="ECO:0000256" key="3">
    <source>
        <dbReference type="ARBA" id="ARBA00012608"/>
    </source>
</evidence>
<reference evidence="20" key="1">
    <citation type="journal article" date="2020" name="Biotechnol. Biofuels">
        <title>New insights from the biogas microbiome by comprehensive genome-resolved metagenomics of nearly 1600 species originating from multiple anaerobic digesters.</title>
        <authorList>
            <person name="Campanaro S."/>
            <person name="Treu L."/>
            <person name="Rodriguez-R L.M."/>
            <person name="Kovalovszki A."/>
            <person name="Ziels R.M."/>
            <person name="Maus I."/>
            <person name="Zhu X."/>
            <person name="Kougias P.G."/>
            <person name="Basile A."/>
            <person name="Luo G."/>
            <person name="Schluter A."/>
            <person name="Konstantinidis K.T."/>
            <person name="Angelidaki I."/>
        </authorList>
    </citation>
    <scope>NUCLEOTIDE SEQUENCE</scope>
    <source>
        <strain evidence="20">AS01afH2WH_6</strain>
    </source>
</reference>
<dbReference type="PRINTS" id="PR00411">
    <property type="entry name" value="PNDRDTASEI"/>
</dbReference>
<keyword evidence="10" id="KW-1015">Disulfide bond</keyword>
<evidence type="ECO:0000259" key="19">
    <source>
        <dbReference type="Pfam" id="PF07992"/>
    </source>
</evidence>
<evidence type="ECO:0000256" key="1">
    <source>
        <dbReference type="ARBA" id="ARBA00004496"/>
    </source>
</evidence>
<keyword evidence="6 16" id="KW-0285">Flavoprotein</keyword>
<comment type="cofactor">
    <cofactor evidence="14 16">
        <name>FAD</name>
        <dbReference type="ChEBI" id="CHEBI:57692"/>
    </cofactor>
    <text evidence="14 16">Binds 1 FAD per subunit.</text>
</comment>
<evidence type="ECO:0000313" key="20">
    <source>
        <dbReference type="EMBL" id="NLT80532.1"/>
    </source>
</evidence>
<gene>
    <name evidence="20" type="primary">lpdA</name>
    <name evidence="20" type="ORF">GXW98_09690</name>
</gene>
<comment type="subcellular location">
    <subcellularLocation>
        <location evidence="1">Cytoplasm</location>
    </subcellularLocation>
</comment>
<keyword evidence="9 14" id="KW-0520">NAD</keyword>
<dbReference type="InterPro" id="IPR012999">
    <property type="entry name" value="Pyr_OxRdtase_I_AS"/>
</dbReference>
<reference evidence="20" key="2">
    <citation type="submission" date="2020-01" db="EMBL/GenBank/DDBJ databases">
        <authorList>
            <person name="Campanaro S."/>
        </authorList>
    </citation>
    <scope>NUCLEOTIDE SEQUENCE</scope>
    <source>
        <strain evidence="20">AS01afH2WH_6</strain>
    </source>
</reference>
<dbReference type="PANTHER" id="PTHR22912:SF217">
    <property type="entry name" value="DIHYDROLIPOYL DEHYDROGENASE"/>
    <property type="match status" value="1"/>
</dbReference>
<dbReference type="PANTHER" id="PTHR22912">
    <property type="entry name" value="DISULFIDE OXIDOREDUCTASE"/>
    <property type="match status" value="1"/>
</dbReference>
<dbReference type="EMBL" id="JAAXZR010000028">
    <property type="protein sequence ID" value="NLT80532.1"/>
    <property type="molecule type" value="Genomic_DNA"/>
</dbReference>
<dbReference type="PROSITE" id="PS00076">
    <property type="entry name" value="PYRIDINE_REDOX_1"/>
    <property type="match status" value="1"/>
</dbReference>
<dbReference type="Pfam" id="PF07992">
    <property type="entry name" value="Pyr_redox_2"/>
    <property type="match status" value="1"/>
</dbReference>
<feature type="active site" description="Proton acceptor" evidence="13">
    <location>
        <position position="491"/>
    </location>
</feature>
<accession>A0A971D152</accession>
<evidence type="ECO:0000256" key="13">
    <source>
        <dbReference type="PIRSR" id="PIRSR000350-2"/>
    </source>
</evidence>
<evidence type="ECO:0000256" key="17">
    <source>
        <dbReference type="SAM" id="MobiDB-lite"/>
    </source>
</evidence>
<evidence type="ECO:0000256" key="6">
    <source>
        <dbReference type="ARBA" id="ARBA00022630"/>
    </source>
</evidence>
<evidence type="ECO:0000256" key="11">
    <source>
        <dbReference type="ARBA" id="ARBA00023284"/>
    </source>
</evidence>
<feature type="binding site" evidence="14">
    <location>
        <position position="352"/>
    </location>
    <ligand>
        <name>FAD</name>
        <dbReference type="ChEBI" id="CHEBI:57692"/>
    </ligand>
</feature>
<evidence type="ECO:0000256" key="12">
    <source>
        <dbReference type="ARBA" id="ARBA00049187"/>
    </source>
</evidence>
<dbReference type="InterPro" id="IPR006258">
    <property type="entry name" value="Lipoamide_DH"/>
</dbReference>
<comment type="similarity">
    <text evidence="2 16">Belongs to the class-I pyridine nucleotide-disulfide oxidoreductase family.</text>
</comment>
<feature type="domain" description="FAD/NAD(P)-binding" evidence="19">
    <location>
        <begin position="28"/>
        <end position="367"/>
    </location>
</feature>
<dbReference type="Gene3D" id="3.30.390.30">
    <property type="match status" value="1"/>
</dbReference>
<feature type="binding site" evidence="14">
    <location>
        <position position="74"/>
    </location>
    <ligand>
        <name>FAD</name>
        <dbReference type="ChEBI" id="CHEBI:57692"/>
    </ligand>
</feature>
<name>A0A971D152_9BIFI</name>
<keyword evidence="8 16" id="KW-0560">Oxidoreductase</keyword>
<evidence type="ECO:0000256" key="7">
    <source>
        <dbReference type="ARBA" id="ARBA00022827"/>
    </source>
</evidence>
<evidence type="ECO:0000259" key="18">
    <source>
        <dbReference type="Pfam" id="PF02852"/>
    </source>
</evidence>
<sequence>MSGSDKDSDERQGSADQGEGRDDERHVDVAVIGAGPGGYSAALRASELGSSVILIERDAVVGGTCLNRGCIPTKALITAVSTIGEAKHAQSLGIDVAFQGIDFGKLRDHREHMVSTMTEGLSGLLKHRGIEVVHGEASIVSAGKIHVVTADAGTADDGGNGEGGNAQDGDSYDITADDIIIATGSRPRPLENIPFSDVVLDSDRALTLDTFPSSAVIIGSGAIGLEFASLWNTAGCKVTVLARKDRVLSGWSKRAGMTLGRELKRQGIEIITHASCTGIDTGENLGATVHYTNADDESLSVEADVVLVAIGRQAVTDADWFSSAGIELTERGLVKTNELGESSVKHVWAVGDITPGHQLAHRAFEQGITVAEAIAGLKPKPVDNASIPQVVFSTPEAAAVGLTLDAAQDDEGFESVSETAIPLMSNARVLMSGQGGSLSVVTGCDSADPDTPLVLGAQLIGPHASEIIAEVEQLVGNHIPLADAARLIHPHPTFGEALGESLLKADNRPLHLR</sequence>
<dbReference type="GO" id="GO:0004148">
    <property type="term" value="F:dihydrolipoyl dehydrogenase (NADH) activity"/>
    <property type="evidence" value="ECO:0007669"/>
    <property type="project" value="UniProtKB-EC"/>
</dbReference>
<dbReference type="InterPro" id="IPR004099">
    <property type="entry name" value="Pyr_nucl-diS_OxRdtase_dimer"/>
</dbReference>
<dbReference type="SUPFAM" id="SSF51905">
    <property type="entry name" value="FAD/NAD(P)-binding domain"/>
    <property type="match status" value="1"/>
</dbReference>
<dbReference type="SUPFAM" id="SSF55424">
    <property type="entry name" value="FAD/NAD-linked reductases, dimerisation (C-terminal) domain"/>
    <property type="match status" value="1"/>
</dbReference>
<keyword evidence="11 16" id="KW-0676">Redox-active center</keyword>
<keyword evidence="14" id="KW-0547">Nucleotide-binding</keyword>
<evidence type="ECO:0000256" key="4">
    <source>
        <dbReference type="ARBA" id="ARBA00016961"/>
    </source>
</evidence>
<keyword evidence="5" id="KW-0963">Cytoplasm</keyword>
<evidence type="ECO:0000256" key="15">
    <source>
        <dbReference type="PIRSR" id="PIRSR000350-4"/>
    </source>
</evidence>
<organism evidence="20 21">
    <name type="scientific">Bifidobacterium crudilactis</name>
    <dbReference type="NCBI Taxonomy" id="327277"/>
    <lineage>
        <taxon>Bacteria</taxon>
        <taxon>Bacillati</taxon>
        <taxon>Actinomycetota</taxon>
        <taxon>Actinomycetes</taxon>
        <taxon>Bifidobacteriales</taxon>
        <taxon>Bifidobacteriaceae</taxon>
        <taxon>Bifidobacterium</taxon>
    </lineage>
</organism>
<dbReference type="InterPro" id="IPR023753">
    <property type="entry name" value="FAD/NAD-binding_dom"/>
</dbReference>
<dbReference type="GO" id="GO:0006103">
    <property type="term" value="P:2-oxoglutarate metabolic process"/>
    <property type="evidence" value="ECO:0007669"/>
    <property type="project" value="TreeGrafter"/>
</dbReference>
<dbReference type="PRINTS" id="PR00368">
    <property type="entry name" value="FADPNR"/>
</dbReference>